<keyword evidence="1" id="KW-0175">Coiled coil</keyword>
<evidence type="ECO:0000313" key="2">
    <source>
        <dbReference type="EMBL" id="PPQ65527.1"/>
    </source>
</evidence>
<sequence length="283" mass="31829">MTNDKNGATLLHNFILEEAGNKLGTFLGTIVPPSRPVSLDLILTSGEKAALRKYFERLYPTYVVEDPESGGELIDDVSGYMRDGRVYNNISQTARNALRLGLKAEDKVGLESSNIPAMFYGTDGQKDASIISTDYLFPSSLTLLAHRDIQIEHVLEVAVVAHMIDNIKFVEEAQKRGLQDSLTLETLADLAETLKEKENLVKDVVQSFNSAKEQFFVGNSYLSIPIALYLEERSRVQRAWIYRNAANHENPYVRLVFEELSKTRFAQGGWYQLIGSLWFIKTG</sequence>
<comment type="caution">
    <text evidence="2">The sequence shown here is derived from an EMBL/GenBank/DDBJ whole genome shotgun (WGS) entry which is preliminary data.</text>
</comment>
<dbReference type="InParanoid" id="A0A409VGZ4"/>
<dbReference type="Proteomes" id="UP000284706">
    <property type="component" value="Unassembled WGS sequence"/>
</dbReference>
<proteinExistence type="predicted"/>
<dbReference type="OrthoDB" id="3107871at2759"/>
<evidence type="ECO:0000256" key="1">
    <source>
        <dbReference type="SAM" id="Coils"/>
    </source>
</evidence>
<dbReference type="EMBL" id="NHYE01005651">
    <property type="protein sequence ID" value="PPQ65527.1"/>
    <property type="molecule type" value="Genomic_DNA"/>
</dbReference>
<dbReference type="AlphaFoldDB" id="A0A409VGZ4"/>
<gene>
    <name evidence="2" type="ORF">CVT26_000484</name>
</gene>
<feature type="coiled-coil region" evidence="1">
    <location>
        <begin position="187"/>
        <end position="214"/>
    </location>
</feature>
<name>A0A409VGZ4_9AGAR</name>
<reference evidence="2 3" key="1">
    <citation type="journal article" date="2018" name="Evol. Lett.">
        <title>Horizontal gene cluster transfer increased hallucinogenic mushroom diversity.</title>
        <authorList>
            <person name="Reynolds H.T."/>
            <person name="Vijayakumar V."/>
            <person name="Gluck-Thaler E."/>
            <person name="Korotkin H.B."/>
            <person name="Matheny P.B."/>
            <person name="Slot J.C."/>
        </authorList>
    </citation>
    <scope>NUCLEOTIDE SEQUENCE [LARGE SCALE GENOMIC DNA]</scope>
    <source>
        <strain evidence="2 3">SRW20</strain>
    </source>
</reference>
<protein>
    <submittedName>
        <fullName evidence="2">Uncharacterized protein</fullName>
    </submittedName>
</protein>
<evidence type="ECO:0000313" key="3">
    <source>
        <dbReference type="Proteomes" id="UP000284706"/>
    </source>
</evidence>
<accession>A0A409VGZ4</accession>
<organism evidence="2 3">
    <name type="scientific">Gymnopilus dilepis</name>
    <dbReference type="NCBI Taxonomy" id="231916"/>
    <lineage>
        <taxon>Eukaryota</taxon>
        <taxon>Fungi</taxon>
        <taxon>Dikarya</taxon>
        <taxon>Basidiomycota</taxon>
        <taxon>Agaricomycotina</taxon>
        <taxon>Agaricomycetes</taxon>
        <taxon>Agaricomycetidae</taxon>
        <taxon>Agaricales</taxon>
        <taxon>Agaricineae</taxon>
        <taxon>Hymenogastraceae</taxon>
        <taxon>Gymnopilus</taxon>
    </lineage>
</organism>
<keyword evidence="3" id="KW-1185">Reference proteome</keyword>